<evidence type="ECO:0000313" key="1">
    <source>
        <dbReference type="EMBL" id="KAI8567257.1"/>
    </source>
</evidence>
<sequence>MGEMVHDLIERNRPQAWDCSCQHITVTIRGNLLALPEAEMSVGLKQAGYQPLTSLMLHTFDALEKKA</sequence>
<dbReference type="Proteomes" id="UP001062846">
    <property type="component" value="Chromosome 2"/>
</dbReference>
<gene>
    <name evidence="1" type="ORF">RHMOL_Rhmol02G0107000</name>
</gene>
<name>A0ACC0PQF7_RHOML</name>
<protein>
    <submittedName>
        <fullName evidence="1">Uncharacterized protein</fullName>
    </submittedName>
</protein>
<proteinExistence type="predicted"/>
<comment type="caution">
    <text evidence="1">The sequence shown here is derived from an EMBL/GenBank/DDBJ whole genome shotgun (WGS) entry which is preliminary data.</text>
</comment>
<organism evidence="1 2">
    <name type="scientific">Rhododendron molle</name>
    <name type="common">Chinese azalea</name>
    <name type="synonym">Azalea mollis</name>
    <dbReference type="NCBI Taxonomy" id="49168"/>
    <lineage>
        <taxon>Eukaryota</taxon>
        <taxon>Viridiplantae</taxon>
        <taxon>Streptophyta</taxon>
        <taxon>Embryophyta</taxon>
        <taxon>Tracheophyta</taxon>
        <taxon>Spermatophyta</taxon>
        <taxon>Magnoliopsida</taxon>
        <taxon>eudicotyledons</taxon>
        <taxon>Gunneridae</taxon>
        <taxon>Pentapetalae</taxon>
        <taxon>asterids</taxon>
        <taxon>Ericales</taxon>
        <taxon>Ericaceae</taxon>
        <taxon>Ericoideae</taxon>
        <taxon>Rhodoreae</taxon>
        <taxon>Rhododendron</taxon>
    </lineage>
</organism>
<dbReference type="EMBL" id="CM046389">
    <property type="protein sequence ID" value="KAI8567257.1"/>
    <property type="molecule type" value="Genomic_DNA"/>
</dbReference>
<accession>A0ACC0PQF7</accession>
<keyword evidence="2" id="KW-1185">Reference proteome</keyword>
<reference evidence="1" key="1">
    <citation type="submission" date="2022-02" db="EMBL/GenBank/DDBJ databases">
        <title>Plant Genome Project.</title>
        <authorList>
            <person name="Zhang R.-G."/>
        </authorList>
    </citation>
    <scope>NUCLEOTIDE SEQUENCE</scope>
    <source>
        <strain evidence="1">AT1</strain>
    </source>
</reference>
<evidence type="ECO:0000313" key="2">
    <source>
        <dbReference type="Proteomes" id="UP001062846"/>
    </source>
</evidence>